<evidence type="ECO:0000256" key="1">
    <source>
        <dbReference type="ARBA" id="ARBA00010169"/>
    </source>
</evidence>
<evidence type="ECO:0008006" key="4">
    <source>
        <dbReference type="Google" id="ProtNLM"/>
    </source>
</evidence>
<dbReference type="GO" id="GO:0005507">
    <property type="term" value="F:copper ion binding"/>
    <property type="evidence" value="ECO:0007669"/>
    <property type="project" value="TreeGrafter"/>
</dbReference>
<accession>A0A9C7PVP4</accession>
<reference evidence="2" key="2">
    <citation type="submission" date="2022-01" db="EMBL/GenBank/DDBJ databases">
        <authorList>
            <person name="Hirooka S."/>
            <person name="Miyagishima S.Y."/>
        </authorList>
    </citation>
    <scope>NUCLEOTIDE SEQUENCE</scope>
    <source>
        <strain evidence="2">NBRC 102759</strain>
    </source>
</reference>
<organism evidence="2 3">
    <name type="scientific">Galdieria partita</name>
    <dbReference type="NCBI Taxonomy" id="83374"/>
    <lineage>
        <taxon>Eukaryota</taxon>
        <taxon>Rhodophyta</taxon>
        <taxon>Bangiophyceae</taxon>
        <taxon>Galdieriales</taxon>
        <taxon>Galdieriaceae</taxon>
        <taxon>Galdieria</taxon>
    </lineage>
</organism>
<dbReference type="PANTHER" id="PTHR23419">
    <property type="entry name" value="DIVALENT CATION TOLERANCE CUTA-RELATED"/>
    <property type="match status" value="1"/>
</dbReference>
<dbReference type="InterPro" id="IPR015867">
    <property type="entry name" value="N-reg_PII/ATP_PRibTrfase_C"/>
</dbReference>
<proteinExistence type="inferred from homology"/>
<evidence type="ECO:0000313" key="3">
    <source>
        <dbReference type="Proteomes" id="UP001061958"/>
    </source>
</evidence>
<dbReference type="Gene3D" id="3.30.70.120">
    <property type="match status" value="1"/>
</dbReference>
<name>A0A9C7PVP4_9RHOD</name>
<dbReference type="AlphaFoldDB" id="A0A9C7PVP4"/>
<reference evidence="2" key="1">
    <citation type="journal article" date="2022" name="Proc. Natl. Acad. Sci. U.S.A.">
        <title>Life cycle and functional genomics of the unicellular red alga Galdieria for elucidating algal and plant evolution and industrial use.</title>
        <authorList>
            <person name="Hirooka S."/>
            <person name="Itabashi T."/>
            <person name="Ichinose T.M."/>
            <person name="Onuma R."/>
            <person name="Fujiwara T."/>
            <person name="Yamashita S."/>
            <person name="Jong L.W."/>
            <person name="Tomita R."/>
            <person name="Iwane A.H."/>
            <person name="Miyagishima S.Y."/>
        </authorList>
    </citation>
    <scope>NUCLEOTIDE SEQUENCE</scope>
    <source>
        <strain evidence="2">NBRC 102759</strain>
    </source>
</reference>
<sequence>MFYTFSFWLAQTPKASCRQFSFRFLSNYKWSWTKVVSTKSISSLLLNSSFVSSRSSRSSYSHLSTQQIMSSSALHFQSSSEYVVVYCTTPDLETARTISSWLVEKSLAACVNTVSGVESTYWWEGKVERDQEQLLIIKTRSDLVSTVASEIRSKHPYDLPEVISLPIQGGLQEYLEWIGSSTCKAERSHSNDKT</sequence>
<dbReference type="SUPFAM" id="SSF54913">
    <property type="entry name" value="GlnB-like"/>
    <property type="match status" value="1"/>
</dbReference>
<comment type="caution">
    <text evidence="2">The sequence shown here is derived from an EMBL/GenBank/DDBJ whole genome shotgun (WGS) entry which is preliminary data.</text>
</comment>
<keyword evidence="3" id="KW-1185">Reference proteome</keyword>
<dbReference type="GO" id="GO:0010038">
    <property type="term" value="P:response to metal ion"/>
    <property type="evidence" value="ECO:0007669"/>
    <property type="project" value="InterPro"/>
</dbReference>
<dbReference type="InterPro" id="IPR004323">
    <property type="entry name" value="Ion_tolerance_CutA"/>
</dbReference>
<dbReference type="OrthoDB" id="2017693at2759"/>
<dbReference type="EMBL" id="BQMJ01000023">
    <property type="protein sequence ID" value="GJQ11316.1"/>
    <property type="molecule type" value="Genomic_DNA"/>
</dbReference>
<dbReference type="PANTHER" id="PTHR23419:SF8">
    <property type="entry name" value="FI09726P"/>
    <property type="match status" value="1"/>
</dbReference>
<dbReference type="InterPro" id="IPR011322">
    <property type="entry name" value="N-reg_PII-like_a/b"/>
</dbReference>
<evidence type="ECO:0000313" key="2">
    <source>
        <dbReference type="EMBL" id="GJQ11316.1"/>
    </source>
</evidence>
<dbReference type="Proteomes" id="UP001061958">
    <property type="component" value="Unassembled WGS sequence"/>
</dbReference>
<protein>
    <recommendedName>
        <fullName evidence="4">Periplasmic divalent cation tolerance protein</fullName>
    </recommendedName>
</protein>
<gene>
    <name evidence="2" type="ORF">GpartN1_g3107.t1</name>
</gene>
<dbReference type="Pfam" id="PF03091">
    <property type="entry name" value="CutA1"/>
    <property type="match status" value="1"/>
</dbReference>
<comment type="similarity">
    <text evidence="1">Belongs to the CutA family.</text>
</comment>